<evidence type="ECO:0000313" key="3">
    <source>
        <dbReference type="Proteomes" id="UP001365128"/>
    </source>
</evidence>
<accession>A0ABR1MM47</accession>
<comment type="caution">
    <text evidence="2">The sequence shown here is derived from an EMBL/GenBank/DDBJ whole genome shotgun (WGS) entry which is preliminary data.</text>
</comment>
<sequence length="432" mass="43481">MFPPTLKNMTSTSAALYTRPIPCNHFTRHQKETGSWLRKWQLTVVSSLSKSVPTAVVVPTAVAAPPENKQIFPEFPLSKPPDGEGELEQAPGNKTQISGPTASAARPPVSTAIGPTPAPETTPVDMATPGTLNALSVLLSALNQVTVNYQTYFTESPTAASGLATAAATTVTVSEFPTSSFESVVNSFISSALSSVPIVPSLPASSPSFSVVVNTALTSPTLSATQPPATVPQSTNPLTVPSPPSSSLPPSSALPPPATSVPGTTLSTVAAPSSSAPILPPTTSELSTPPTSLLPSSPSLPTTSVPPTTLPIMPTSTTTTTTITPPLTPSSTTIPPSLTSSSAPPTTPSTSSTFSTETTSSTTLTTRKSSSTTLSSSEPSSSEAATSTTTQRPSETRAPPVPVAGAPAALAPPALLLWCGVAAAAAVVSVGV</sequence>
<dbReference type="EMBL" id="JBBPDW010000004">
    <property type="protein sequence ID" value="KAK7553454.1"/>
    <property type="molecule type" value="Genomic_DNA"/>
</dbReference>
<organism evidence="2 3">
    <name type="scientific">Phyllosticta citricarpa</name>
    <dbReference type="NCBI Taxonomy" id="55181"/>
    <lineage>
        <taxon>Eukaryota</taxon>
        <taxon>Fungi</taxon>
        <taxon>Dikarya</taxon>
        <taxon>Ascomycota</taxon>
        <taxon>Pezizomycotina</taxon>
        <taxon>Dothideomycetes</taxon>
        <taxon>Dothideomycetes incertae sedis</taxon>
        <taxon>Botryosphaeriales</taxon>
        <taxon>Phyllostictaceae</taxon>
        <taxon>Phyllosticta</taxon>
    </lineage>
</organism>
<feature type="compositionally biased region" description="Low complexity" evidence="1">
    <location>
        <begin position="270"/>
        <end position="390"/>
    </location>
</feature>
<evidence type="ECO:0000313" key="2">
    <source>
        <dbReference type="EMBL" id="KAK7553454.1"/>
    </source>
</evidence>
<feature type="compositionally biased region" description="Polar residues" evidence="1">
    <location>
        <begin position="92"/>
        <end position="101"/>
    </location>
</feature>
<protein>
    <submittedName>
        <fullName evidence="2">Uncharacterized protein</fullName>
    </submittedName>
</protein>
<proteinExistence type="predicted"/>
<feature type="region of interest" description="Disordered" evidence="1">
    <location>
        <begin position="71"/>
        <end position="108"/>
    </location>
</feature>
<keyword evidence="3" id="KW-1185">Reference proteome</keyword>
<dbReference type="Proteomes" id="UP001365128">
    <property type="component" value="Unassembled WGS sequence"/>
</dbReference>
<name>A0ABR1MM47_9PEZI</name>
<gene>
    <name evidence="2" type="ORF">IWX46DRAFT_578086</name>
</gene>
<evidence type="ECO:0000256" key="1">
    <source>
        <dbReference type="SAM" id="MobiDB-lite"/>
    </source>
</evidence>
<feature type="compositionally biased region" description="Pro residues" evidence="1">
    <location>
        <begin position="240"/>
        <end position="259"/>
    </location>
</feature>
<feature type="compositionally biased region" description="Polar residues" evidence="1">
    <location>
        <begin position="221"/>
        <end position="236"/>
    </location>
</feature>
<reference evidence="2 3" key="1">
    <citation type="submission" date="2024-04" db="EMBL/GenBank/DDBJ databases">
        <title>Phyllosticta paracitricarpa is synonymous to the EU quarantine fungus P. citricarpa based on phylogenomic analyses.</title>
        <authorList>
            <consortium name="Lawrence Berkeley National Laboratory"/>
            <person name="Van Ingen-Buijs V.A."/>
            <person name="Van Westerhoven A.C."/>
            <person name="Haridas S."/>
            <person name="Skiadas P."/>
            <person name="Martin F."/>
            <person name="Groenewald J.Z."/>
            <person name="Crous P.W."/>
            <person name="Seidl M.F."/>
        </authorList>
    </citation>
    <scope>NUCLEOTIDE SEQUENCE [LARGE SCALE GENOMIC DNA]</scope>
    <source>
        <strain evidence="2 3">CBS 122670</strain>
    </source>
</reference>
<feature type="region of interest" description="Disordered" evidence="1">
    <location>
        <begin position="221"/>
        <end position="401"/>
    </location>
</feature>